<dbReference type="InterPro" id="IPR036514">
    <property type="entry name" value="SGNH_hydro_sf"/>
</dbReference>
<evidence type="ECO:0000313" key="2">
    <source>
        <dbReference type="Proteomes" id="UP000666240"/>
    </source>
</evidence>
<dbReference type="RefSeq" id="WP_209334456.1">
    <property type="nucleotide sequence ID" value="NZ_JAGIYY010000002.1"/>
</dbReference>
<gene>
    <name evidence="1" type="ORF">J5Y06_07095</name>
</gene>
<dbReference type="GO" id="GO:0016788">
    <property type="term" value="F:hydrolase activity, acting on ester bonds"/>
    <property type="evidence" value="ECO:0007669"/>
    <property type="project" value="UniProtKB-ARBA"/>
</dbReference>
<dbReference type="Proteomes" id="UP000666240">
    <property type="component" value="Unassembled WGS sequence"/>
</dbReference>
<reference evidence="1" key="1">
    <citation type="submission" date="2021-03" db="EMBL/GenBank/DDBJ databases">
        <title>Genome sequencing and assembly of Tianweitania sediminis.</title>
        <authorList>
            <person name="Chhetri G."/>
        </authorList>
    </citation>
    <scope>NUCLEOTIDE SEQUENCE</scope>
    <source>
        <strain evidence="1">Z8</strain>
    </source>
</reference>
<sequence length="776" mass="81784">MADWPGIYSTGSATVEEGGLTVTFQNAGNLVQAVRPGDRFGGHRGLLVRVAAVTATTVTLAAAWPGPGQIEAPYEITFTPYDSGYRQALEILLAGVQIDITLLDGILQSMPDIIAVGAASADVAVLAPLADKLAALDAVAVQQAADNIAGINEVAAQLPVISSAIAAAENAGSFATLALANAAVGTTIALNKGIYVTADPAAPTLGPDGAGEGNGYYENRTGSAPLYKVSNDTPQALAARTTAAEAASEELDARQTAQEVSFEASSGIIGDDRLVVISAQDGDGRKREIGHWKKDATFHAPQVAGSSGLFDFVRFGDVDAFAMEIIGAEDAVYFVDQNNRIIKTLKAMPVGREFQTSEAYPVIGLPDGRAVFTDGDSRVMGILPSIDLDPLMPEMVAARGVQPSLAARIDRSLDGYGNLKGATENLDQLRRTRVFLSRLETEVTDTQFPIGFLGDSRTYLANISHSLGTRLRKRFGYAGGGYINFNGAMARPHALIGEYSTSYSATFHFFQNSVATPDMSYTKATVAGSVVAVNCPGGVSPSEVAWIYLPLASSSIRVRYNSGAWSTAIDTSVGSGPSRVILPPAPANTTKIEIECSSGAEEFNGLHILTSSNGFRFNKFGQNGAVSGHFRSKNEAQFIASHAMMPCWLYILGLGTNNQSSTSSAATIGAALAVDYDIIAQRLRQASPGADILIAMPSENFLGRDALMSEITVPVREMCVAKNYPFIDLQPYFGLSLDDYSPTSPLPALPDNTHEDALFGGPLAADALYRALVHSL</sequence>
<keyword evidence="2" id="KW-1185">Reference proteome</keyword>
<comment type="caution">
    <text evidence="1">The sequence shown here is derived from an EMBL/GenBank/DDBJ whole genome shotgun (WGS) entry which is preliminary data.</text>
</comment>
<organism evidence="1 2">
    <name type="scientific">Tianweitania sediminis</name>
    <dbReference type="NCBI Taxonomy" id="1502156"/>
    <lineage>
        <taxon>Bacteria</taxon>
        <taxon>Pseudomonadati</taxon>
        <taxon>Pseudomonadota</taxon>
        <taxon>Alphaproteobacteria</taxon>
        <taxon>Hyphomicrobiales</taxon>
        <taxon>Phyllobacteriaceae</taxon>
        <taxon>Tianweitania</taxon>
    </lineage>
</organism>
<dbReference type="SUPFAM" id="SSF52266">
    <property type="entry name" value="SGNH hydrolase"/>
    <property type="match status" value="1"/>
</dbReference>
<dbReference type="Gene3D" id="3.40.50.1110">
    <property type="entry name" value="SGNH hydrolase"/>
    <property type="match status" value="1"/>
</dbReference>
<dbReference type="EMBL" id="JAGIYY010000002">
    <property type="protein sequence ID" value="MBP0438410.1"/>
    <property type="molecule type" value="Genomic_DNA"/>
</dbReference>
<evidence type="ECO:0008006" key="3">
    <source>
        <dbReference type="Google" id="ProtNLM"/>
    </source>
</evidence>
<name>A0A8J7QYP6_9HYPH</name>
<proteinExistence type="predicted"/>
<evidence type="ECO:0000313" key="1">
    <source>
        <dbReference type="EMBL" id="MBP0438410.1"/>
    </source>
</evidence>
<protein>
    <recommendedName>
        <fullName evidence="3">SGNH hydrolase-type esterase domain-containing protein</fullName>
    </recommendedName>
</protein>
<accession>A0A8J7QYP6</accession>
<dbReference type="AlphaFoldDB" id="A0A8J7QYP6"/>